<dbReference type="InterPro" id="IPR029001">
    <property type="entry name" value="ITPase-like_fam"/>
</dbReference>
<dbReference type="GO" id="GO:0009117">
    <property type="term" value="P:nucleotide metabolic process"/>
    <property type="evidence" value="ECO:0007669"/>
    <property type="project" value="UniProtKB-KW"/>
</dbReference>
<comment type="caution">
    <text evidence="4">The sequence shown here is derived from an EMBL/GenBank/DDBJ whole genome shotgun (WGS) entry which is preliminary data.</text>
</comment>
<protein>
    <recommendedName>
        <fullName evidence="6">Septum formation inhibitor Maf</fullName>
    </recommendedName>
</protein>
<organism evidence="4 5">
    <name type="scientific">Sulfurimonas hongkongensis</name>
    <dbReference type="NCBI Taxonomy" id="1172190"/>
    <lineage>
        <taxon>Bacteria</taxon>
        <taxon>Pseudomonadati</taxon>
        <taxon>Campylobacterota</taxon>
        <taxon>Epsilonproteobacteria</taxon>
        <taxon>Campylobacterales</taxon>
        <taxon>Sulfurimonadaceae</taxon>
        <taxon>Sulfurimonas</taxon>
    </lineage>
</organism>
<evidence type="ECO:0000256" key="2">
    <source>
        <dbReference type="ARBA" id="ARBA00022801"/>
    </source>
</evidence>
<dbReference type="PATRIC" id="fig|1172190.3.peg.1211"/>
<dbReference type="STRING" id="1172190.M947_06240"/>
<proteinExistence type="predicted"/>
<evidence type="ECO:0008006" key="6">
    <source>
        <dbReference type="Google" id="ProtNLM"/>
    </source>
</evidence>
<dbReference type="Gene3D" id="3.90.950.10">
    <property type="match status" value="1"/>
</dbReference>
<dbReference type="GO" id="GO:0047429">
    <property type="term" value="F:nucleoside triphosphate diphosphatase activity"/>
    <property type="evidence" value="ECO:0007669"/>
    <property type="project" value="InterPro"/>
</dbReference>
<evidence type="ECO:0000313" key="4">
    <source>
        <dbReference type="EMBL" id="EQB39589.1"/>
    </source>
</evidence>
<reference evidence="4 5" key="1">
    <citation type="submission" date="2013-07" db="EMBL/GenBank/DDBJ databases">
        <title>Sulfurimonas hongkongensis AST-10 Genome Sequencing.</title>
        <authorList>
            <person name="Cai L."/>
            <person name="Zhang T."/>
        </authorList>
    </citation>
    <scope>NUCLEOTIDE SEQUENCE [LARGE SCALE GENOMIC DNA]</scope>
    <source>
        <strain evidence="4 5">AST-10</strain>
    </source>
</reference>
<keyword evidence="3" id="KW-0546">Nucleotide metabolism</keyword>
<dbReference type="InterPro" id="IPR003697">
    <property type="entry name" value="Maf-like"/>
</dbReference>
<keyword evidence="2" id="KW-0378">Hydrolase</keyword>
<name>T0KRD5_9BACT</name>
<dbReference type="EMBL" id="AUPZ01000007">
    <property type="protein sequence ID" value="EQB39589.1"/>
    <property type="molecule type" value="Genomic_DNA"/>
</dbReference>
<gene>
    <name evidence="4" type="ORF">M947_06240</name>
</gene>
<dbReference type="PIRSF" id="PIRSF006305">
    <property type="entry name" value="Maf"/>
    <property type="match status" value="1"/>
</dbReference>
<accession>T0KRD5</accession>
<evidence type="ECO:0000256" key="3">
    <source>
        <dbReference type="ARBA" id="ARBA00023080"/>
    </source>
</evidence>
<dbReference type="SUPFAM" id="SSF52972">
    <property type="entry name" value="ITPase-like"/>
    <property type="match status" value="1"/>
</dbReference>
<comment type="cofactor">
    <cofactor evidence="1">
        <name>a divalent metal cation</name>
        <dbReference type="ChEBI" id="CHEBI:60240"/>
    </cofactor>
</comment>
<dbReference type="AlphaFoldDB" id="T0KRD5"/>
<dbReference type="PANTHER" id="PTHR43213">
    <property type="entry name" value="BIFUNCTIONAL DTTP/UTP PYROPHOSPHATASE/METHYLTRANSFERASE PROTEIN-RELATED"/>
    <property type="match status" value="1"/>
</dbReference>
<dbReference type="Proteomes" id="UP000015520">
    <property type="component" value="Unassembled WGS sequence"/>
</dbReference>
<dbReference type="Pfam" id="PF02545">
    <property type="entry name" value="Maf"/>
    <property type="match status" value="1"/>
</dbReference>
<sequence>MHEAGIEFIQETYDFNEDFIVAKTPKEFVYLATLGKYETNLRAFGYDELSLLVADTVVTANGKILRKAKDEAEAREILLSQSGNLTSIITCMIYQSKYKKIIDISQTTYSFREFDRDDLEKYLKSGEWMGKAGACMVEGFCKAYIEEVRGFESTAMGLNIEVLKAFL</sequence>
<dbReference type="PANTHER" id="PTHR43213:SF5">
    <property type="entry name" value="BIFUNCTIONAL DTTP_UTP PYROPHOSPHATASE_METHYLTRANSFERASE PROTEIN-RELATED"/>
    <property type="match status" value="1"/>
</dbReference>
<dbReference type="NCBIfam" id="NF003141">
    <property type="entry name" value="PRK04056.1"/>
    <property type="match status" value="1"/>
</dbReference>
<dbReference type="eggNOG" id="COG0424">
    <property type="taxonomic scope" value="Bacteria"/>
</dbReference>
<evidence type="ECO:0000256" key="1">
    <source>
        <dbReference type="ARBA" id="ARBA00001968"/>
    </source>
</evidence>
<keyword evidence="5" id="KW-1185">Reference proteome</keyword>
<evidence type="ECO:0000313" key="5">
    <source>
        <dbReference type="Proteomes" id="UP000015520"/>
    </source>
</evidence>